<proteinExistence type="predicted"/>
<comment type="caution">
    <text evidence="2">The sequence shown here is derived from an EMBL/GenBank/DDBJ whole genome shotgun (WGS) entry which is preliminary data.</text>
</comment>
<dbReference type="InterPro" id="IPR029068">
    <property type="entry name" value="Glyas_Bleomycin-R_OHBP_Dase"/>
</dbReference>
<reference evidence="3" key="1">
    <citation type="journal article" date="2019" name="Int. J. Syst. Evol. Microbiol.">
        <title>The Global Catalogue of Microorganisms (GCM) 10K type strain sequencing project: providing services to taxonomists for standard genome sequencing and annotation.</title>
        <authorList>
            <consortium name="The Broad Institute Genomics Platform"/>
            <consortium name="The Broad Institute Genome Sequencing Center for Infectious Disease"/>
            <person name="Wu L."/>
            <person name="Ma J."/>
        </authorList>
    </citation>
    <scope>NUCLEOTIDE SEQUENCE [LARGE SCALE GENOMIC DNA]</scope>
    <source>
        <strain evidence="3">JCM 17130</strain>
    </source>
</reference>
<evidence type="ECO:0000259" key="1">
    <source>
        <dbReference type="Pfam" id="PF13468"/>
    </source>
</evidence>
<dbReference type="Pfam" id="PF13468">
    <property type="entry name" value="Glyoxalase_3"/>
    <property type="match status" value="1"/>
</dbReference>
<feature type="domain" description="Glyoxalase-like" evidence="1">
    <location>
        <begin position="5"/>
        <end position="175"/>
    </location>
</feature>
<dbReference type="PANTHER" id="PTHR40265:SF1">
    <property type="entry name" value="GLYOXALASE-LIKE DOMAIN-CONTAINING PROTEIN"/>
    <property type="match status" value="1"/>
</dbReference>
<name>A0ABW4L7Z7_9MICO</name>
<gene>
    <name evidence="2" type="ORF">ACFSE6_17585</name>
</gene>
<sequence>MPIELDHLVYAGPDLQALIDEVHRLTGVEPVAGGRHEGRGTANALLGLGAGRYLELLGPDPDQPEPDRPRPLRVDEVDRPTLVGWAVRTSAIDDVVASAREAGYDPGDVQAMSRRTPSGDVLRWRLTPPEGGLGGAVPFLIDWQDSPHPSHGLPEVGLHGLTITCPEAAQVSTALGAVGAAELAAVSEGPVLRLSAELDTAGGIRTLG</sequence>
<dbReference type="Proteomes" id="UP001597277">
    <property type="component" value="Unassembled WGS sequence"/>
</dbReference>
<keyword evidence="3" id="KW-1185">Reference proteome</keyword>
<organism evidence="2 3">
    <name type="scientific">Georgenia deserti</name>
    <dbReference type="NCBI Taxonomy" id="2093781"/>
    <lineage>
        <taxon>Bacteria</taxon>
        <taxon>Bacillati</taxon>
        <taxon>Actinomycetota</taxon>
        <taxon>Actinomycetes</taxon>
        <taxon>Micrococcales</taxon>
        <taxon>Bogoriellaceae</taxon>
        <taxon>Georgenia</taxon>
    </lineage>
</organism>
<dbReference type="SUPFAM" id="SSF54593">
    <property type="entry name" value="Glyoxalase/Bleomycin resistance protein/Dihydroxybiphenyl dioxygenase"/>
    <property type="match status" value="1"/>
</dbReference>
<dbReference type="Gene3D" id="3.10.180.10">
    <property type="entry name" value="2,3-Dihydroxybiphenyl 1,2-Dioxygenase, domain 1"/>
    <property type="match status" value="1"/>
</dbReference>
<protein>
    <submittedName>
        <fullName evidence="2">VOC family protein</fullName>
    </submittedName>
</protein>
<dbReference type="PANTHER" id="PTHR40265">
    <property type="entry name" value="BLL2707 PROTEIN"/>
    <property type="match status" value="1"/>
</dbReference>
<dbReference type="EMBL" id="JBHUEE010000011">
    <property type="protein sequence ID" value="MFD1719661.1"/>
    <property type="molecule type" value="Genomic_DNA"/>
</dbReference>
<dbReference type="RefSeq" id="WP_388010404.1">
    <property type="nucleotide sequence ID" value="NZ_JBHUEE010000011.1"/>
</dbReference>
<evidence type="ECO:0000313" key="2">
    <source>
        <dbReference type="EMBL" id="MFD1719661.1"/>
    </source>
</evidence>
<dbReference type="InterPro" id="IPR025870">
    <property type="entry name" value="Glyoxalase-like_dom"/>
</dbReference>
<accession>A0ABW4L7Z7</accession>
<evidence type="ECO:0000313" key="3">
    <source>
        <dbReference type="Proteomes" id="UP001597277"/>
    </source>
</evidence>